<evidence type="ECO:0000256" key="15">
    <source>
        <dbReference type="ARBA" id="ARBA00023242"/>
    </source>
</evidence>
<evidence type="ECO:0000259" key="20">
    <source>
        <dbReference type="PROSITE" id="PS50800"/>
    </source>
</evidence>
<evidence type="ECO:0000256" key="18">
    <source>
        <dbReference type="SAM" id="MobiDB-lite"/>
    </source>
</evidence>
<reference evidence="22" key="1">
    <citation type="submission" date="2020-01" db="EMBL/GenBank/DDBJ databases">
        <authorList>
            <consortium name="DOE Joint Genome Institute"/>
            <person name="Haridas S."/>
            <person name="Albert R."/>
            <person name="Binder M."/>
            <person name="Bloem J."/>
            <person name="Labutti K."/>
            <person name="Salamov A."/>
            <person name="Andreopoulos B."/>
            <person name="Baker S.E."/>
            <person name="Barry K."/>
            <person name="Bills G."/>
            <person name="Bluhm B.H."/>
            <person name="Cannon C."/>
            <person name="Castanera R."/>
            <person name="Culley D.E."/>
            <person name="Daum C."/>
            <person name="Ezra D."/>
            <person name="Gonzalez J.B."/>
            <person name="Henrissat B."/>
            <person name="Kuo A."/>
            <person name="Liang C."/>
            <person name="Lipzen A."/>
            <person name="Lutzoni F."/>
            <person name="Magnuson J."/>
            <person name="Mondo S."/>
            <person name="Nolan M."/>
            <person name="Ohm R."/>
            <person name="Pangilinan J."/>
            <person name="Park H.-J."/>
            <person name="Ramirez L."/>
            <person name="Alfaro M."/>
            <person name="Sun H."/>
            <person name="Tritt A."/>
            <person name="Yoshinaga Y."/>
            <person name="Zwiers L.-H."/>
            <person name="Turgeon B.G."/>
            <person name="Goodwin S.B."/>
            <person name="Spatafora J.W."/>
            <person name="Crous P.W."/>
            <person name="Grigoriev I.V."/>
        </authorList>
    </citation>
    <scope>NUCLEOTIDE SEQUENCE</scope>
    <source>
        <strain evidence="22">CBS 342.82</strain>
    </source>
</reference>
<dbReference type="GO" id="GO:0097505">
    <property type="term" value="C:Rad6-Rad18 complex"/>
    <property type="evidence" value="ECO:0007669"/>
    <property type="project" value="TreeGrafter"/>
</dbReference>
<evidence type="ECO:0000259" key="19">
    <source>
        <dbReference type="PROSITE" id="PS50089"/>
    </source>
</evidence>
<dbReference type="SMART" id="SM00513">
    <property type="entry name" value="SAP"/>
    <property type="match status" value="1"/>
</dbReference>
<evidence type="ECO:0000256" key="3">
    <source>
        <dbReference type="ARBA" id="ARBA00004906"/>
    </source>
</evidence>
<name>A0A6J3M1T8_9PEZI</name>
<comment type="function">
    <text evidence="17">E3 RING-finger protein, member of the UBC2/RAD6 epistasis group. Associates to the E2 ubiquitin conjugating enzyme UBC2/RAD6 to form the UBC2-RAD18 ubiquitin ligase complex involved in postreplicative repair (PRR) of damaged DNA.</text>
</comment>
<proteinExistence type="inferred from homology"/>
<comment type="similarity">
    <text evidence="4 17">Belongs to the RAD18 family.</text>
</comment>
<evidence type="ECO:0000256" key="16">
    <source>
        <dbReference type="PROSITE-ProRule" id="PRU00175"/>
    </source>
</evidence>
<feature type="region of interest" description="Disordered" evidence="18">
    <location>
        <begin position="206"/>
        <end position="243"/>
    </location>
</feature>
<keyword evidence="7 17" id="KW-0808">Transferase</keyword>
<comment type="catalytic activity">
    <reaction evidence="1 17">
        <text>S-ubiquitinyl-[E2 ubiquitin-conjugating enzyme]-L-cysteine + [acceptor protein]-L-lysine = [E2 ubiquitin-conjugating enzyme]-L-cysteine + N(6)-ubiquitinyl-[acceptor protein]-L-lysine.</text>
        <dbReference type="EC" id="2.3.2.27"/>
    </reaction>
</comment>
<dbReference type="SUPFAM" id="SSF57850">
    <property type="entry name" value="RING/U-box"/>
    <property type="match status" value="1"/>
</dbReference>
<dbReference type="GO" id="GO:0006301">
    <property type="term" value="P:DNA damage tolerance"/>
    <property type="evidence" value="ECO:0007669"/>
    <property type="project" value="InterPro"/>
</dbReference>
<dbReference type="InterPro" id="IPR017907">
    <property type="entry name" value="Znf_RING_CS"/>
</dbReference>
<organism evidence="22">
    <name type="scientific">Dissoconium aciculare CBS 342.82</name>
    <dbReference type="NCBI Taxonomy" id="1314786"/>
    <lineage>
        <taxon>Eukaryota</taxon>
        <taxon>Fungi</taxon>
        <taxon>Dikarya</taxon>
        <taxon>Ascomycota</taxon>
        <taxon>Pezizomycotina</taxon>
        <taxon>Dothideomycetes</taxon>
        <taxon>Dothideomycetidae</taxon>
        <taxon>Mycosphaerellales</taxon>
        <taxon>Dissoconiaceae</taxon>
        <taxon>Dissoconium</taxon>
    </lineage>
</organism>
<feature type="compositionally biased region" description="Low complexity" evidence="18">
    <location>
        <begin position="226"/>
        <end position="235"/>
    </location>
</feature>
<dbReference type="RefSeq" id="XP_033458500.1">
    <property type="nucleotide sequence ID" value="XM_033606504.1"/>
</dbReference>
<comment type="subcellular location">
    <subcellularLocation>
        <location evidence="2 17">Nucleus</location>
    </subcellularLocation>
</comment>
<keyword evidence="13 17" id="KW-0238">DNA-binding</keyword>
<dbReference type="PANTHER" id="PTHR14134:SF2">
    <property type="entry name" value="E3 UBIQUITIN-PROTEIN LIGASE RAD18"/>
    <property type="match status" value="1"/>
</dbReference>
<dbReference type="InterPro" id="IPR004580">
    <property type="entry name" value="Rad18_fungi"/>
</dbReference>
<dbReference type="PROSITE" id="PS00518">
    <property type="entry name" value="ZF_RING_1"/>
    <property type="match status" value="1"/>
</dbReference>
<dbReference type="PROSITE" id="PS50800">
    <property type="entry name" value="SAP"/>
    <property type="match status" value="1"/>
</dbReference>
<evidence type="ECO:0000256" key="2">
    <source>
        <dbReference type="ARBA" id="ARBA00004123"/>
    </source>
</evidence>
<feature type="compositionally biased region" description="Low complexity" evidence="18">
    <location>
        <begin position="403"/>
        <end position="416"/>
    </location>
</feature>
<dbReference type="InterPro" id="IPR039577">
    <property type="entry name" value="Rad18"/>
</dbReference>
<gene>
    <name evidence="22" type="ORF">K489DRAFT_389427</name>
</gene>
<keyword evidence="12 17" id="KW-0862">Zinc</keyword>
<dbReference type="SMART" id="SM00184">
    <property type="entry name" value="RING"/>
    <property type="match status" value="1"/>
</dbReference>
<feature type="domain" description="SAP" evidence="20">
    <location>
        <begin position="250"/>
        <end position="284"/>
    </location>
</feature>
<dbReference type="GO" id="GO:0008270">
    <property type="term" value="F:zinc ion binding"/>
    <property type="evidence" value="ECO:0007669"/>
    <property type="project" value="UniProtKB-KW"/>
</dbReference>
<evidence type="ECO:0000256" key="9">
    <source>
        <dbReference type="ARBA" id="ARBA00022763"/>
    </source>
</evidence>
<evidence type="ECO:0000256" key="4">
    <source>
        <dbReference type="ARBA" id="ARBA00009506"/>
    </source>
</evidence>
<dbReference type="PANTHER" id="PTHR14134">
    <property type="entry name" value="E3 UBIQUITIN-PROTEIN LIGASE RAD18"/>
    <property type="match status" value="1"/>
</dbReference>
<feature type="compositionally biased region" description="Basic and acidic residues" evidence="18">
    <location>
        <begin position="104"/>
        <end position="113"/>
    </location>
</feature>
<dbReference type="Gene3D" id="3.30.40.10">
    <property type="entry name" value="Zinc/RING finger domain, C3HC4 (zinc finger)"/>
    <property type="match status" value="1"/>
</dbReference>
<keyword evidence="14 17" id="KW-0234">DNA repair</keyword>
<feature type="region of interest" description="Disordered" evidence="18">
    <location>
        <begin position="104"/>
        <end position="157"/>
    </location>
</feature>
<dbReference type="GO" id="GO:0005634">
    <property type="term" value="C:nucleus"/>
    <property type="evidence" value="ECO:0007669"/>
    <property type="project" value="UniProtKB-SubCell"/>
</dbReference>
<keyword evidence="8 17" id="KW-0479">Metal-binding</keyword>
<dbReference type="Pfam" id="PF13923">
    <property type="entry name" value="zf-C3HC4_2"/>
    <property type="match status" value="1"/>
</dbReference>
<dbReference type="GO" id="GO:0061630">
    <property type="term" value="F:ubiquitin protein ligase activity"/>
    <property type="evidence" value="ECO:0007669"/>
    <property type="project" value="UniProtKB-UniRule"/>
</dbReference>
<protein>
    <recommendedName>
        <fullName evidence="6 17">Postreplication repair E3 ubiquitin-protein ligase RAD18</fullName>
        <ecNumber evidence="5 17">2.3.2.27</ecNumber>
    </recommendedName>
    <alternativeName>
        <fullName evidence="17">RING-type E3 ubiquitin transferase RAD18</fullName>
    </alternativeName>
</protein>
<evidence type="ECO:0000256" key="14">
    <source>
        <dbReference type="ARBA" id="ARBA00023204"/>
    </source>
</evidence>
<evidence type="ECO:0000313" key="21">
    <source>
        <dbReference type="Proteomes" id="UP000504637"/>
    </source>
</evidence>
<comment type="pathway">
    <text evidence="3 17">Protein modification; protein ubiquitination.</text>
</comment>
<dbReference type="GO" id="GO:0003697">
    <property type="term" value="F:single-stranded DNA binding"/>
    <property type="evidence" value="ECO:0007669"/>
    <property type="project" value="UniProtKB-UniRule"/>
</dbReference>
<keyword evidence="9 17" id="KW-0227">DNA damage</keyword>
<dbReference type="AlphaFoldDB" id="A0A6J3M1T8"/>
<evidence type="ECO:0000256" key="13">
    <source>
        <dbReference type="ARBA" id="ARBA00023125"/>
    </source>
</evidence>
<evidence type="ECO:0000256" key="12">
    <source>
        <dbReference type="ARBA" id="ARBA00022833"/>
    </source>
</evidence>
<feature type="domain" description="RING-type" evidence="19">
    <location>
        <begin position="31"/>
        <end position="69"/>
    </location>
</feature>
<dbReference type="GO" id="GO:0006513">
    <property type="term" value="P:protein monoubiquitination"/>
    <property type="evidence" value="ECO:0007669"/>
    <property type="project" value="InterPro"/>
</dbReference>
<dbReference type="InterPro" id="IPR003034">
    <property type="entry name" value="SAP_dom"/>
</dbReference>
<dbReference type="GO" id="GO:0006281">
    <property type="term" value="P:DNA repair"/>
    <property type="evidence" value="ECO:0007669"/>
    <property type="project" value="UniProtKB-KW"/>
</dbReference>
<evidence type="ECO:0000256" key="1">
    <source>
        <dbReference type="ARBA" id="ARBA00000900"/>
    </source>
</evidence>
<evidence type="ECO:0000256" key="10">
    <source>
        <dbReference type="ARBA" id="ARBA00022771"/>
    </source>
</evidence>
<evidence type="ECO:0000256" key="5">
    <source>
        <dbReference type="ARBA" id="ARBA00012483"/>
    </source>
</evidence>
<dbReference type="FunFam" id="3.30.40.10:FF:000172">
    <property type="entry name" value="E3 ubiquitin-protein ligase RAD18"/>
    <property type="match status" value="1"/>
</dbReference>
<dbReference type="OrthoDB" id="9049620at2759"/>
<dbReference type="InterPro" id="IPR013083">
    <property type="entry name" value="Znf_RING/FYVE/PHD"/>
</dbReference>
<evidence type="ECO:0000256" key="17">
    <source>
        <dbReference type="RuleBase" id="RU368093"/>
    </source>
</evidence>
<evidence type="ECO:0000256" key="11">
    <source>
        <dbReference type="ARBA" id="ARBA00022786"/>
    </source>
</evidence>
<dbReference type="GeneID" id="54364304"/>
<dbReference type="NCBIfam" id="TIGR00599">
    <property type="entry name" value="rad18"/>
    <property type="match status" value="1"/>
</dbReference>
<sequence>MDHSAYDVPDSSDWLNTPLSGFASLENLLHCQICKEFYDTPMITSCAHTFCSKCIRTTLSADGKCPLCTLPDQASKLRNNWAVQEIVSSFQAARAGALAVARKARDEAEDGQRKPAKRKRGAGLEPDAQREEEDGGRRTTRSKARRIAASQSSQQEIIEVDDSDADSTFQPDPAPVVEDGFVECPLGCGKRMKIEAVEPHLDKCEDEKKKKELKAPPAQTRHTTQSSFRSGSNSSQPQPRPQDRINELHYSSMKDTLFSKKLKDLGIPAWGNKQLMINRHREWVNIWNANCDSATPRTQRELLRDLDVWERTQGGRAPMPNGLSTNVMRKDFDGAAYSRTHQDEFSKLIADARRKKQSIAAAKEEKENISGQTDGGGDEDSDERIVGMEVDGADGEAQKSAETTHSPTATRATTLQ</sequence>
<reference evidence="22" key="3">
    <citation type="submission" date="2025-08" db="UniProtKB">
        <authorList>
            <consortium name="RefSeq"/>
        </authorList>
    </citation>
    <scope>IDENTIFICATION</scope>
    <source>
        <strain evidence="22">CBS 342.82</strain>
    </source>
</reference>
<dbReference type="UniPathway" id="UPA00143"/>
<keyword evidence="11 17" id="KW-0833">Ubl conjugation pathway</keyword>
<reference evidence="22" key="2">
    <citation type="submission" date="2020-04" db="EMBL/GenBank/DDBJ databases">
        <authorList>
            <consortium name="NCBI Genome Project"/>
        </authorList>
    </citation>
    <scope>NUCLEOTIDE SEQUENCE</scope>
    <source>
        <strain evidence="22">CBS 342.82</strain>
    </source>
</reference>
<dbReference type="InterPro" id="IPR001841">
    <property type="entry name" value="Znf_RING"/>
</dbReference>
<comment type="subunit">
    <text evidence="17">Interacts with E2 UBC2, forming a complex with ubiquitin ligase activity.</text>
</comment>
<keyword evidence="21" id="KW-1185">Reference proteome</keyword>
<keyword evidence="15 17" id="KW-0539">Nucleus</keyword>
<evidence type="ECO:0000256" key="7">
    <source>
        <dbReference type="ARBA" id="ARBA00022679"/>
    </source>
</evidence>
<dbReference type="EC" id="2.3.2.27" evidence="5 17"/>
<accession>A0A6J3M1T8</accession>
<evidence type="ECO:0000313" key="22">
    <source>
        <dbReference type="RefSeq" id="XP_033458500.1"/>
    </source>
</evidence>
<feature type="region of interest" description="Disordered" evidence="18">
    <location>
        <begin position="358"/>
        <end position="416"/>
    </location>
</feature>
<evidence type="ECO:0000256" key="8">
    <source>
        <dbReference type="ARBA" id="ARBA00022723"/>
    </source>
</evidence>
<evidence type="ECO:0000256" key="6">
    <source>
        <dbReference type="ARBA" id="ARBA00015551"/>
    </source>
</evidence>
<dbReference type="Proteomes" id="UP000504637">
    <property type="component" value="Unplaced"/>
</dbReference>
<keyword evidence="10 16" id="KW-0863">Zinc-finger</keyword>
<dbReference type="PROSITE" id="PS50089">
    <property type="entry name" value="ZF_RING_2"/>
    <property type="match status" value="1"/>
</dbReference>